<reference evidence="3 4" key="1">
    <citation type="submission" date="2020-08" db="EMBL/GenBank/DDBJ databases">
        <title>Functional genomics of gut bacteria from endangered species of beetles.</title>
        <authorList>
            <person name="Carlos-Shanley C."/>
        </authorList>
    </citation>
    <scope>NUCLEOTIDE SEQUENCE [LARGE SCALE GENOMIC DNA]</scope>
    <source>
        <strain evidence="3 4">S00179</strain>
    </source>
</reference>
<keyword evidence="1" id="KW-0472">Membrane</keyword>
<dbReference type="Proteomes" id="UP000566995">
    <property type="component" value="Unassembled WGS sequence"/>
</dbReference>
<dbReference type="SUPFAM" id="SSF51735">
    <property type="entry name" value="NAD(P)-binding Rossmann-fold domains"/>
    <property type="match status" value="1"/>
</dbReference>
<feature type="transmembrane region" description="Helical" evidence="1">
    <location>
        <begin position="368"/>
        <end position="388"/>
    </location>
</feature>
<accession>A0A7W7KIU3</accession>
<dbReference type="Gene3D" id="3.40.50.720">
    <property type="entry name" value="NAD(P)-binding Rossmann-like Domain"/>
    <property type="match status" value="1"/>
</dbReference>
<feature type="domain" description="NAD-dependent epimerase/dehydratase" evidence="2">
    <location>
        <begin position="3"/>
        <end position="193"/>
    </location>
</feature>
<protein>
    <submittedName>
        <fullName evidence="3">Uncharacterized protein YbjT (DUF2867 family)</fullName>
    </submittedName>
</protein>
<feature type="transmembrane region" description="Helical" evidence="1">
    <location>
        <begin position="336"/>
        <end position="361"/>
    </location>
</feature>
<dbReference type="GO" id="GO:0044877">
    <property type="term" value="F:protein-containing complex binding"/>
    <property type="evidence" value="ECO:0007669"/>
    <property type="project" value="TreeGrafter"/>
</dbReference>
<dbReference type="Pfam" id="PF13781">
    <property type="entry name" value="DoxX_3"/>
    <property type="match status" value="1"/>
</dbReference>
<dbReference type="InterPro" id="IPR025695">
    <property type="entry name" value="DoxX-like"/>
</dbReference>
<proteinExistence type="predicted"/>
<evidence type="ECO:0000313" key="4">
    <source>
        <dbReference type="Proteomes" id="UP000566995"/>
    </source>
</evidence>
<keyword evidence="1" id="KW-1133">Transmembrane helix</keyword>
<name>A0A7W7KIU3_PSENT</name>
<organism evidence="3 4">
    <name type="scientific">Pseudomonas nitroreducens</name>
    <dbReference type="NCBI Taxonomy" id="46680"/>
    <lineage>
        <taxon>Bacteria</taxon>
        <taxon>Pseudomonadati</taxon>
        <taxon>Pseudomonadota</taxon>
        <taxon>Gammaproteobacteria</taxon>
        <taxon>Pseudomonadales</taxon>
        <taxon>Pseudomonadaceae</taxon>
        <taxon>Pseudomonas</taxon>
    </lineage>
</organism>
<comment type="caution">
    <text evidence="3">The sequence shown here is derived from an EMBL/GenBank/DDBJ whole genome shotgun (WGS) entry which is preliminary data.</text>
</comment>
<feature type="transmembrane region" description="Helical" evidence="1">
    <location>
        <begin position="394"/>
        <end position="413"/>
    </location>
</feature>
<dbReference type="PANTHER" id="PTHR12126:SF11">
    <property type="entry name" value="NADH DEHYDROGENASE [UBIQUINONE] 1 ALPHA SUBCOMPLEX SUBUNIT 9, MITOCHONDRIAL"/>
    <property type="match status" value="1"/>
</dbReference>
<dbReference type="Pfam" id="PF01370">
    <property type="entry name" value="Epimerase"/>
    <property type="match status" value="1"/>
</dbReference>
<sequence length="423" mass="45814">MNILLVGARGFLGRHLLPALLAEGHRVFATARRVPEAADTTGVQWLALDLQTLAHDPAAFDWPERVDVLINAAGVLSEDAEELTHTQALGPQRLFAQAAQQGARILQLSALGAGEQPDVPFLASKALADQAALAYPASVVLRPSLVLGEGGASSGWLARLSRLPWLPMPRSPARLQPLHVDDLVGAVLALLRRWPERSLVLPLVGAQPMTQGELLDLLRQAQGLRSVRRPGLPWKMFEGFCALASRLRWGPLSPQLLRMMRRDNLASAEPLADACGYRPAPLALRLLGWPDGRAVLSDCLRPVWLGVLLAVWLGTAVVCLGPGFDWGLRIMAEFGVNGWLASVAVIAGALLDGLLGLGLLLRRWRRRALLAQIALMLGYTLLISWRLPHYWFDPFMAVGKNLVILLASIALLASEPAPDKDAA</sequence>
<dbReference type="AlphaFoldDB" id="A0A7W7KIU3"/>
<gene>
    <name evidence="3" type="ORF">HNP46_001768</name>
</gene>
<keyword evidence="1" id="KW-0812">Transmembrane</keyword>
<dbReference type="RefSeq" id="WP_184587782.1">
    <property type="nucleotide sequence ID" value="NZ_JACHLI010000005.1"/>
</dbReference>
<dbReference type="InterPro" id="IPR051207">
    <property type="entry name" value="ComplexI_NDUFA9_subunit"/>
</dbReference>
<evidence type="ECO:0000256" key="1">
    <source>
        <dbReference type="SAM" id="Phobius"/>
    </source>
</evidence>
<dbReference type="InterPro" id="IPR036291">
    <property type="entry name" value="NAD(P)-bd_dom_sf"/>
</dbReference>
<dbReference type="PANTHER" id="PTHR12126">
    <property type="entry name" value="NADH-UBIQUINONE OXIDOREDUCTASE 39 KDA SUBUNIT-RELATED"/>
    <property type="match status" value="1"/>
</dbReference>
<dbReference type="EMBL" id="JACHLI010000005">
    <property type="protein sequence ID" value="MBB4862923.1"/>
    <property type="molecule type" value="Genomic_DNA"/>
</dbReference>
<dbReference type="InterPro" id="IPR001509">
    <property type="entry name" value="Epimerase_deHydtase"/>
</dbReference>
<evidence type="ECO:0000313" key="3">
    <source>
        <dbReference type="EMBL" id="MBB4862923.1"/>
    </source>
</evidence>
<evidence type="ECO:0000259" key="2">
    <source>
        <dbReference type="Pfam" id="PF01370"/>
    </source>
</evidence>
<feature type="transmembrane region" description="Helical" evidence="1">
    <location>
        <begin position="303"/>
        <end position="324"/>
    </location>
</feature>